<dbReference type="Gene3D" id="3.30.390.130">
    <property type="match status" value="1"/>
</dbReference>
<evidence type="ECO:0000256" key="3">
    <source>
        <dbReference type="ARBA" id="ARBA00009413"/>
    </source>
</evidence>
<organism evidence="9">
    <name type="scientific">Arcella intermedia</name>
    <dbReference type="NCBI Taxonomy" id="1963864"/>
    <lineage>
        <taxon>Eukaryota</taxon>
        <taxon>Amoebozoa</taxon>
        <taxon>Tubulinea</taxon>
        <taxon>Elardia</taxon>
        <taxon>Arcellinida</taxon>
        <taxon>Sphaerothecina</taxon>
        <taxon>Arcellidae</taxon>
        <taxon>Arcella</taxon>
    </lineage>
</organism>
<dbReference type="InterPro" id="IPR039398">
    <property type="entry name" value="Deltex_fam"/>
</dbReference>
<dbReference type="EC" id="2.3.2.27" evidence="4"/>
<dbReference type="CDD" id="cd09633">
    <property type="entry name" value="Deltex_C"/>
    <property type="match status" value="1"/>
</dbReference>
<protein>
    <recommendedName>
        <fullName evidence="4">RING-type E3 ubiquitin transferase</fullName>
        <ecNumber evidence="4">2.3.2.27</ecNumber>
    </recommendedName>
</protein>
<dbReference type="PANTHER" id="PTHR12622">
    <property type="entry name" value="DELTEX-RELATED"/>
    <property type="match status" value="1"/>
</dbReference>
<sequence length="197" mass="21898">MEAADPPGDCPICLCELRERIVRLSACNGHEFHEECIVECFDETNVFLKCPICAYIYGIKTGKQPTGTMKVTFLPVGAIPVSGYEQYGTIKIMYHFPSGIQGEEHEMPGCPYYGTARTCYLPDNDEGVEILNLLVIAFKRRLTFTIGTSVKTGKKNAVIWNGIHHKTSPTGGPTKYGYPDETYFKRVKEELALCGVS</sequence>
<dbReference type="SUPFAM" id="SSF57850">
    <property type="entry name" value="RING/U-box"/>
    <property type="match status" value="1"/>
</dbReference>
<accession>A0A6B2LIW9</accession>
<dbReference type="Gene3D" id="3.30.40.10">
    <property type="entry name" value="Zinc/RING finger domain, C3HC4 (zinc finger)"/>
    <property type="match status" value="1"/>
</dbReference>
<dbReference type="GO" id="GO:0016567">
    <property type="term" value="P:protein ubiquitination"/>
    <property type="evidence" value="ECO:0007669"/>
    <property type="project" value="UniProtKB-UniPathway"/>
</dbReference>
<dbReference type="AlphaFoldDB" id="A0A6B2LIW9"/>
<feature type="domain" description="RING-type" evidence="8">
    <location>
        <begin position="10"/>
        <end position="53"/>
    </location>
</feature>
<keyword evidence="7" id="KW-0862">Zinc</keyword>
<dbReference type="GO" id="GO:0061630">
    <property type="term" value="F:ubiquitin protein ligase activity"/>
    <property type="evidence" value="ECO:0007669"/>
    <property type="project" value="UniProtKB-EC"/>
</dbReference>
<name>A0A6B2LIW9_9EUKA</name>
<dbReference type="InterPro" id="IPR039399">
    <property type="entry name" value="Deltex_C_sf"/>
</dbReference>
<evidence type="ECO:0000256" key="2">
    <source>
        <dbReference type="ARBA" id="ARBA00004906"/>
    </source>
</evidence>
<evidence type="ECO:0000256" key="7">
    <source>
        <dbReference type="PROSITE-ProRule" id="PRU00175"/>
    </source>
</evidence>
<dbReference type="EMBL" id="GIBP01008100">
    <property type="protein sequence ID" value="NDV37069.1"/>
    <property type="molecule type" value="Transcribed_RNA"/>
</dbReference>
<dbReference type="InterPro" id="IPR013083">
    <property type="entry name" value="Znf_RING/FYVE/PHD"/>
</dbReference>
<keyword evidence="5" id="KW-0808">Transferase</keyword>
<reference evidence="9" key="1">
    <citation type="journal article" date="2020" name="J. Eukaryot. Microbiol.">
        <title>De novo Sequencing, Assembly and Annotation of the Transcriptome for the Free-Living Testate Amoeba Arcella intermedia.</title>
        <authorList>
            <person name="Ribeiro G.M."/>
            <person name="Porfirio-Sousa A.L."/>
            <person name="Maurer-Alcala X.X."/>
            <person name="Katz L.A."/>
            <person name="Lahr D.J.G."/>
        </authorList>
    </citation>
    <scope>NUCLEOTIDE SEQUENCE</scope>
</reference>
<keyword evidence="7" id="KW-0863">Zinc-finger</keyword>
<dbReference type="PROSITE" id="PS50089">
    <property type="entry name" value="ZF_RING_2"/>
    <property type="match status" value="1"/>
</dbReference>
<comment type="catalytic activity">
    <reaction evidence="1">
        <text>S-ubiquitinyl-[E2 ubiquitin-conjugating enzyme]-L-cysteine + [acceptor protein]-L-lysine = [E2 ubiquitin-conjugating enzyme]-L-cysteine + N(6)-ubiquitinyl-[acceptor protein]-L-lysine.</text>
        <dbReference type="EC" id="2.3.2.27"/>
    </reaction>
</comment>
<dbReference type="Pfam" id="PF13639">
    <property type="entry name" value="zf-RING_2"/>
    <property type="match status" value="1"/>
</dbReference>
<proteinExistence type="inferred from homology"/>
<dbReference type="InterPro" id="IPR001841">
    <property type="entry name" value="Znf_RING"/>
</dbReference>
<evidence type="ECO:0000256" key="6">
    <source>
        <dbReference type="ARBA" id="ARBA00022723"/>
    </source>
</evidence>
<dbReference type="UniPathway" id="UPA00143"/>
<evidence type="ECO:0000256" key="5">
    <source>
        <dbReference type="ARBA" id="ARBA00022679"/>
    </source>
</evidence>
<keyword evidence="6" id="KW-0479">Metal-binding</keyword>
<dbReference type="InterPro" id="IPR039396">
    <property type="entry name" value="Deltex_C"/>
</dbReference>
<evidence type="ECO:0000256" key="4">
    <source>
        <dbReference type="ARBA" id="ARBA00012483"/>
    </source>
</evidence>
<evidence type="ECO:0000256" key="1">
    <source>
        <dbReference type="ARBA" id="ARBA00000900"/>
    </source>
</evidence>
<comment type="pathway">
    <text evidence="2">Protein modification; protein ubiquitination.</text>
</comment>
<evidence type="ECO:0000259" key="8">
    <source>
        <dbReference type="PROSITE" id="PS50089"/>
    </source>
</evidence>
<comment type="similarity">
    <text evidence="3">Belongs to the Deltex family.</text>
</comment>
<dbReference type="GO" id="GO:0008270">
    <property type="term" value="F:zinc ion binding"/>
    <property type="evidence" value="ECO:0007669"/>
    <property type="project" value="UniProtKB-KW"/>
</dbReference>
<dbReference type="Pfam" id="PF18102">
    <property type="entry name" value="DTC"/>
    <property type="match status" value="1"/>
</dbReference>
<evidence type="ECO:0000313" key="9">
    <source>
        <dbReference type="EMBL" id="NDV37069.1"/>
    </source>
</evidence>
<dbReference type="GO" id="GO:0007219">
    <property type="term" value="P:Notch signaling pathway"/>
    <property type="evidence" value="ECO:0007669"/>
    <property type="project" value="InterPro"/>
</dbReference>